<dbReference type="InParanoid" id="A0A0C2Z7Q6"/>
<evidence type="ECO:0000313" key="2">
    <source>
        <dbReference type="Proteomes" id="UP000053989"/>
    </source>
</evidence>
<dbReference type="HOGENOM" id="CLU_1180817_0_0_1"/>
<dbReference type="Proteomes" id="UP000053989">
    <property type="component" value="Unassembled WGS sequence"/>
</dbReference>
<keyword evidence="2" id="KW-1185">Reference proteome</keyword>
<dbReference type="EMBL" id="KN822092">
    <property type="protein sequence ID" value="KIM58003.1"/>
    <property type="molecule type" value="Genomic_DNA"/>
</dbReference>
<sequence length="235" mass="27360">MYVYVHSIVGMQWARASRHPRRSLSVVVAVAPLPRQSHLAIVPLTTGRHPHIRARICPWSSSLSSHRLAPASIPPLSLLLSSHQLAPTCPSPLDDIVPPWHRPCALSRRRHTGWYAPVPPYRHRRRRRRTNWHQYPASPPRRHCCCVSSRCHCCHRCRHRHYWGCSIAIQNWYWCLSRCDDLASHNKVTNTRVTFHVQSRLPATPTDQTYDPCYIWWRPRPETCSYYLCGFVGAE</sequence>
<accession>A0A0C2Z7Q6</accession>
<reference evidence="1 2" key="1">
    <citation type="submission" date="2014-04" db="EMBL/GenBank/DDBJ databases">
        <authorList>
            <consortium name="DOE Joint Genome Institute"/>
            <person name="Kuo A."/>
            <person name="Kohler A."/>
            <person name="Nagy L.G."/>
            <person name="Floudas D."/>
            <person name="Copeland A."/>
            <person name="Barry K.W."/>
            <person name="Cichocki N."/>
            <person name="Veneault-Fourrey C."/>
            <person name="LaButti K."/>
            <person name="Lindquist E.A."/>
            <person name="Lipzen A."/>
            <person name="Lundell T."/>
            <person name="Morin E."/>
            <person name="Murat C."/>
            <person name="Sun H."/>
            <person name="Tunlid A."/>
            <person name="Henrissat B."/>
            <person name="Grigoriev I.V."/>
            <person name="Hibbett D.S."/>
            <person name="Martin F."/>
            <person name="Nordberg H.P."/>
            <person name="Cantor M.N."/>
            <person name="Hua S.X."/>
        </authorList>
    </citation>
    <scope>NUCLEOTIDE SEQUENCE [LARGE SCALE GENOMIC DNA]</scope>
    <source>
        <strain evidence="1 2">Foug A</strain>
    </source>
</reference>
<dbReference type="AlphaFoldDB" id="A0A0C2Z7Q6"/>
<reference evidence="2" key="2">
    <citation type="submission" date="2015-01" db="EMBL/GenBank/DDBJ databases">
        <title>Evolutionary Origins and Diversification of the Mycorrhizal Mutualists.</title>
        <authorList>
            <consortium name="DOE Joint Genome Institute"/>
            <consortium name="Mycorrhizal Genomics Consortium"/>
            <person name="Kohler A."/>
            <person name="Kuo A."/>
            <person name="Nagy L.G."/>
            <person name="Floudas D."/>
            <person name="Copeland A."/>
            <person name="Barry K.W."/>
            <person name="Cichocki N."/>
            <person name="Veneault-Fourrey C."/>
            <person name="LaButti K."/>
            <person name="Lindquist E.A."/>
            <person name="Lipzen A."/>
            <person name="Lundell T."/>
            <person name="Morin E."/>
            <person name="Murat C."/>
            <person name="Riley R."/>
            <person name="Ohm R."/>
            <person name="Sun H."/>
            <person name="Tunlid A."/>
            <person name="Henrissat B."/>
            <person name="Grigoriev I.V."/>
            <person name="Hibbett D.S."/>
            <person name="Martin F."/>
        </authorList>
    </citation>
    <scope>NUCLEOTIDE SEQUENCE [LARGE SCALE GENOMIC DNA]</scope>
    <source>
        <strain evidence="2">Foug A</strain>
    </source>
</reference>
<proteinExistence type="predicted"/>
<organism evidence="1 2">
    <name type="scientific">Scleroderma citrinum Foug A</name>
    <dbReference type="NCBI Taxonomy" id="1036808"/>
    <lineage>
        <taxon>Eukaryota</taxon>
        <taxon>Fungi</taxon>
        <taxon>Dikarya</taxon>
        <taxon>Basidiomycota</taxon>
        <taxon>Agaricomycotina</taxon>
        <taxon>Agaricomycetes</taxon>
        <taxon>Agaricomycetidae</taxon>
        <taxon>Boletales</taxon>
        <taxon>Sclerodermatineae</taxon>
        <taxon>Sclerodermataceae</taxon>
        <taxon>Scleroderma</taxon>
    </lineage>
</organism>
<protein>
    <submittedName>
        <fullName evidence="1">Uncharacterized protein</fullName>
    </submittedName>
</protein>
<gene>
    <name evidence="1" type="ORF">SCLCIDRAFT_1103086</name>
</gene>
<name>A0A0C2Z7Q6_9AGAM</name>
<evidence type="ECO:0000313" key="1">
    <source>
        <dbReference type="EMBL" id="KIM58003.1"/>
    </source>
</evidence>